<dbReference type="InterPro" id="IPR050566">
    <property type="entry name" value="Deoxyribonucleoside_kinase"/>
</dbReference>
<organism evidence="5 6">
    <name type="scientific">Thermoflexibacter ruber</name>
    <dbReference type="NCBI Taxonomy" id="1003"/>
    <lineage>
        <taxon>Bacteria</taxon>
        <taxon>Pseudomonadati</taxon>
        <taxon>Bacteroidota</taxon>
        <taxon>Cytophagia</taxon>
        <taxon>Cytophagales</taxon>
        <taxon>Thermoflexibacteraceae</taxon>
        <taxon>Thermoflexibacter</taxon>
    </lineage>
</organism>
<evidence type="ECO:0000259" key="4">
    <source>
        <dbReference type="Pfam" id="PF01712"/>
    </source>
</evidence>
<feature type="binding site" evidence="2">
    <location>
        <position position="55"/>
    </location>
    <ligand>
        <name>substrate</name>
    </ligand>
</feature>
<proteinExistence type="predicted"/>
<feature type="binding site" evidence="3">
    <location>
        <begin position="158"/>
        <end position="162"/>
    </location>
    <ligand>
        <name>ATP</name>
        <dbReference type="ChEBI" id="CHEBI:30616"/>
    </ligand>
</feature>
<sequence length="222" mass="26692">MEINYLDYYQVFFKQTVVKEKIMESVICIDGVVGAGKTTLGEILAKDLDLLFFKEPVDNNPLLDRFYYDQKRYSFPIQIYFLNKRFKMLKEAAQLMGCIMDRSIYGDVIFARLLMEGELMSKEEYHLYEELLFNMLEHIERPKLMVYLDITVENAIARIHERGREFEKVVERSYWESLNQHYKEYFKNYNLSELLVIDVNELDVRHSLEDRNYVLELIKSRL</sequence>
<feature type="binding site" evidence="2">
    <location>
        <position position="167"/>
    </location>
    <ligand>
        <name>substrate</name>
    </ligand>
</feature>
<feature type="active site" description="Proton acceptor" evidence="1">
    <location>
        <position position="101"/>
    </location>
</feature>
<keyword evidence="5" id="KW-0808">Transferase</keyword>
<dbReference type="STRING" id="1003.SAMN04488541_103220"/>
<dbReference type="PANTHER" id="PTHR10513:SF35">
    <property type="entry name" value="DEOXYADENOSINE KINASE"/>
    <property type="match status" value="1"/>
</dbReference>
<dbReference type="Pfam" id="PF01712">
    <property type="entry name" value="dNK"/>
    <property type="match status" value="1"/>
</dbReference>
<keyword evidence="5" id="KW-0418">Kinase</keyword>
<reference evidence="5 6" key="1">
    <citation type="submission" date="2016-10" db="EMBL/GenBank/DDBJ databases">
        <authorList>
            <person name="de Groot N.N."/>
        </authorList>
    </citation>
    <scope>NUCLEOTIDE SEQUENCE [LARGE SCALE GENOMIC DNA]</scope>
    <source>
        <strain>GEY</strain>
        <strain evidence="6">DSM 9560</strain>
    </source>
</reference>
<feature type="binding site" evidence="2">
    <location>
        <position position="102"/>
    </location>
    <ligand>
        <name>substrate</name>
    </ligand>
</feature>
<dbReference type="InterPro" id="IPR002624">
    <property type="entry name" value="DCK/DGK"/>
</dbReference>
<dbReference type="EMBL" id="FONY01000032">
    <property type="protein sequence ID" value="SFF41358.1"/>
    <property type="molecule type" value="Genomic_DNA"/>
</dbReference>
<feature type="domain" description="Deoxynucleoside kinase" evidence="4">
    <location>
        <begin position="27"/>
        <end position="219"/>
    </location>
</feature>
<feature type="binding site" evidence="2">
    <location>
        <position position="78"/>
    </location>
    <ligand>
        <name>substrate</name>
    </ligand>
</feature>
<gene>
    <name evidence="5" type="ORF">SAMN04488541_103220</name>
</gene>
<feature type="binding site" evidence="3">
    <location>
        <begin position="31"/>
        <end position="39"/>
    </location>
    <ligand>
        <name>ATP</name>
        <dbReference type="ChEBI" id="CHEBI:30616"/>
    </ligand>
</feature>
<evidence type="ECO:0000256" key="2">
    <source>
        <dbReference type="PIRSR" id="PIRSR000705-2"/>
    </source>
</evidence>
<keyword evidence="3" id="KW-0547">Nucleotide-binding</keyword>
<dbReference type="InterPro" id="IPR027417">
    <property type="entry name" value="P-loop_NTPase"/>
</dbReference>
<evidence type="ECO:0000313" key="5">
    <source>
        <dbReference type="EMBL" id="SFF41358.1"/>
    </source>
</evidence>
<dbReference type="SUPFAM" id="SSF52540">
    <property type="entry name" value="P-loop containing nucleoside triphosphate hydrolases"/>
    <property type="match status" value="1"/>
</dbReference>
<evidence type="ECO:0000256" key="1">
    <source>
        <dbReference type="PIRSR" id="PIRSR000705-1"/>
    </source>
</evidence>
<dbReference type="Proteomes" id="UP000199513">
    <property type="component" value="Unassembled WGS sequence"/>
</dbReference>
<protein>
    <submittedName>
        <fullName evidence="5">Deoxyadenosine/deoxycytidine kinase</fullName>
    </submittedName>
</protein>
<dbReference type="GO" id="GO:0005524">
    <property type="term" value="F:ATP binding"/>
    <property type="evidence" value="ECO:0007669"/>
    <property type="project" value="UniProtKB-KW"/>
</dbReference>
<dbReference type="PIRSF" id="PIRSF000705">
    <property type="entry name" value="DNK"/>
    <property type="match status" value="1"/>
</dbReference>
<dbReference type="InterPro" id="IPR031314">
    <property type="entry name" value="DNK_dom"/>
</dbReference>
<keyword evidence="3" id="KW-0067">ATP-binding</keyword>
<dbReference type="Gene3D" id="3.40.50.300">
    <property type="entry name" value="P-loop containing nucleotide triphosphate hydrolases"/>
    <property type="match status" value="1"/>
</dbReference>
<dbReference type="GO" id="GO:0005737">
    <property type="term" value="C:cytoplasm"/>
    <property type="evidence" value="ECO:0007669"/>
    <property type="project" value="TreeGrafter"/>
</dbReference>
<dbReference type="CDD" id="cd01673">
    <property type="entry name" value="dNK"/>
    <property type="match status" value="1"/>
</dbReference>
<dbReference type="PANTHER" id="PTHR10513">
    <property type="entry name" value="DEOXYNUCLEOSIDE KINASE"/>
    <property type="match status" value="1"/>
</dbReference>
<feature type="binding site" evidence="2">
    <location>
        <position position="67"/>
    </location>
    <ligand>
        <name>substrate</name>
    </ligand>
</feature>
<accession>A0A1I2II76</accession>
<feature type="binding site" evidence="2">
    <location>
        <position position="107"/>
    </location>
    <ligand>
        <name>substrate</name>
    </ligand>
</feature>
<dbReference type="AlphaFoldDB" id="A0A1I2II76"/>
<dbReference type="GO" id="GO:0019136">
    <property type="term" value="F:deoxynucleoside kinase activity"/>
    <property type="evidence" value="ECO:0007669"/>
    <property type="project" value="InterPro"/>
</dbReference>
<keyword evidence="6" id="KW-1185">Reference proteome</keyword>
<evidence type="ECO:0000256" key="3">
    <source>
        <dbReference type="PIRSR" id="PIRSR000705-3"/>
    </source>
</evidence>
<evidence type="ECO:0000313" key="6">
    <source>
        <dbReference type="Proteomes" id="UP000199513"/>
    </source>
</evidence>
<name>A0A1I2II76_9BACT</name>